<evidence type="ECO:0000256" key="6">
    <source>
        <dbReference type="ARBA" id="ARBA00023004"/>
    </source>
</evidence>
<evidence type="ECO:0000313" key="16">
    <source>
        <dbReference type="EMBL" id="RAK60257.1"/>
    </source>
</evidence>
<evidence type="ECO:0000256" key="11">
    <source>
        <dbReference type="PROSITE-ProRule" id="PRU01360"/>
    </source>
</evidence>
<reference evidence="17" key="1">
    <citation type="submission" date="2018-05" db="EMBL/GenBank/DDBJ databases">
        <authorList>
            <person name="Li X."/>
        </authorList>
    </citation>
    <scope>NUCLEOTIDE SEQUENCE [LARGE SCALE GENOMIC DNA]</scope>
    <source>
        <strain evidence="17">HKS-05</strain>
    </source>
</reference>
<keyword evidence="2 11" id="KW-0813">Transport</keyword>
<proteinExistence type="inferred from homology"/>
<keyword evidence="17" id="KW-1185">Reference proteome</keyword>
<feature type="signal peptide" evidence="13">
    <location>
        <begin position="1"/>
        <end position="23"/>
    </location>
</feature>
<keyword evidence="4" id="KW-0410">Iron transport</keyword>
<dbReference type="GO" id="GO:0006826">
    <property type="term" value="P:iron ion transport"/>
    <property type="evidence" value="ECO:0007669"/>
    <property type="project" value="UniProtKB-KW"/>
</dbReference>
<evidence type="ECO:0000256" key="2">
    <source>
        <dbReference type="ARBA" id="ARBA00022448"/>
    </source>
</evidence>
<evidence type="ECO:0000256" key="4">
    <source>
        <dbReference type="ARBA" id="ARBA00022496"/>
    </source>
</evidence>
<comment type="similarity">
    <text evidence="11 12">Belongs to the TonB-dependent receptor family.</text>
</comment>
<dbReference type="OrthoDB" id="7192131at2"/>
<keyword evidence="3 11" id="KW-1134">Transmembrane beta strand</keyword>
<evidence type="ECO:0008006" key="18">
    <source>
        <dbReference type="Google" id="ProtNLM"/>
    </source>
</evidence>
<evidence type="ECO:0000256" key="7">
    <source>
        <dbReference type="ARBA" id="ARBA00023065"/>
    </source>
</evidence>
<evidence type="ECO:0000313" key="17">
    <source>
        <dbReference type="Proteomes" id="UP000249842"/>
    </source>
</evidence>
<accession>A0A328B048</accession>
<comment type="subcellular location">
    <subcellularLocation>
        <location evidence="1 11">Cell outer membrane</location>
        <topology evidence="1 11">Multi-pass membrane protein</topology>
    </subcellularLocation>
</comment>
<feature type="chain" id="PRO_5016404352" description="TonB-dependent receptor" evidence="13">
    <location>
        <begin position="24"/>
        <end position="747"/>
    </location>
</feature>
<sequence length="747" mass="81835">MGRLTRAAVLSASALTGFTVANAATAAPATPPNTIEELIVTAQKREESAQTVPIALTALSGESLERQGVVGFQDLGTQVPSLRFGSGVTGGENVITLRGIGSQNTTSGGDSPVAYNLDGVYLARTTSVDPEFFDIDRIEVLRGPQGTLYGRNSVGGSVNVITRHPTPEFAAHADAMIGNYDARIFRGWVNVPITTQGDFQMSGRLAAVSAEHDPYQKNLFDGPGAPHNGDAQDFWMVRGELLFKFSPRADFLLIASTSWNGAPAATKTRWELAPGRYVGALPYLTDPRQVRKNSPEDLDQRNHYVSGTFTYDFGPATFTSVTGYAYGSWRQSNDPDASELTLANNPYWTLRQFQWSEEVRLASNTPDRPLKWIVGAFYFKEKASQTFQFFDTGLNSTTPFTDNFIFTNGGDFKTTSWAPFGQIDYDLAKTSVGIPLTVTLGLRYTKDTKKGFDFLNFELPRVPFVLPASKSFDRSWNQTTGKFGLSYQANPQLLIYANASKGYLSGGGLVGNFPGIYQPEKVKAYEAGFKSTVLDRRLLINGAIYRQEITDMQVFVQDITGSRIDNAGRAHVNGLELEAIATPADGLRLNASLTYTEAKYDSYVTIDNRFATAAPGCDPVTRLCDFAGHRLVQTPKYTFDVGAQYTFNTSFGQITPRVDVFASGDLFFLSANSPFDRQGAYTLTNANVTWRDPTGRYSVEAFVRNAFDKDVISNDGLQSNTLGGGFGLDNYTYYPPRTFGVRVGVDF</sequence>
<comment type="caution">
    <text evidence="16">The sequence shown here is derived from an EMBL/GenBank/DDBJ whole genome shotgun (WGS) entry which is preliminary data.</text>
</comment>
<dbReference type="Proteomes" id="UP000249842">
    <property type="component" value="Unassembled WGS sequence"/>
</dbReference>
<dbReference type="PANTHER" id="PTHR32552">
    <property type="entry name" value="FERRICHROME IRON RECEPTOR-RELATED"/>
    <property type="match status" value="1"/>
</dbReference>
<dbReference type="InterPro" id="IPR000531">
    <property type="entry name" value="Beta-barrel_TonB"/>
</dbReference>
<evidence type="ECO:0000256" key="8">
    <source>
        <dbReference type="ARBA" id="ARBA00023077"/>
    </source>
</evidence>
<keyword evidence="8 12" id="KW-0798">TonB box</keyword>
<dbReference type="CDD" id="cd01347">
    <property type="entry name" value="ligand_gated_channel"/>
    <property type="match status" value="1"/>
</dbReference>
<organism evidence="16 17">
    <name type="scientific">Phenylobacterium hankyongense</name>
    <dbReference type="NCBI Taxonomy" id="1813876"/>
    <lineage>
        <taxon>Bacteria</taxon>
        <taxon>Pseudomonadati</taxon>
        <taxon>Pseudomonadota</taxon>
        <taxon>Alphaproteobacteria</taxon>
        <taxon>Caulobacterales</taxon>
        <taxon>Caulobacteraceae</taxon>
        <taxon>Phenylobacterium</taxon>
    </lineage>
</organism>
<evidence type="ECO:0000256" key="13">
    <source>
        <dbReference type="SAM" id="SignalP"/>
    </source>
</evidence>
<evidence type="ECO:0000256" key="12">
    <source>
        <dbReference type="RuleBase" id="RU003357"/>
    </source>
</evidence>
<keyword evidence="10 11" id="KW-0998">Cell outer membrane</keyword>
<evidence type="ECO:0000256" key="3">
    <source>
        <dbReference type="ARBA" id="ARBA00022452"/>
    </source>
</evidence>
<dbReference type="EMBL" id="QFYP01000001">
    <property type="protein sequence ID" value="RAK60257.1"/>
    <property type="molecule type" value="Genomic_DNA"/>
</dbReference>
<keyword evidence="7" id="KW-0406">Ion transport</keyword>
<dbReference type="Pfam" id="PF00593">
    <property type="entry name" value="TonB_dep_Rec_b-barrel"/>
    <property type="match status" value="1"/>
</dbReference>
<dbReference type="InterPro" id="IPR012910">
    <property type="entry name" value="Plug_dom"/>
</dbReference>
<evidence type="ECO:0000256" key="5">
    <source>
        <dbReference type="ARBA" id="ARBA00022692"/>
    </source>
</evidence>
<evidence type="ECO:0000259" key="15">
    <source>
        <dbReference type="Pfam" id="PF07715"/>
    </source>
</evidence>
<dbReference type="InterPro" id="IPR039426">
    <property type="entry name" value="TonB-dep_rcpt-like"/>
</dbReference>
<evidence type="ECO:0000256" key="1">
    <source>
        <dbReference type="ARBA" id="ARBA00004571"/>
    </source>
</evidence>
<name>A0A328B048_9CAUL</name>
<dbReference type="Gene3D" id="2.40.170.20">
    <property type="entry name" value="TonB-dependent receptor, beta-barrel domain"/>
    <property type="match status" value="1"/>
</dbReference>
<dbReference type="InterPro" id="IPR036942">
    <property type="entry name" value="Beta-barrel_TonB_sf"/>
</dbReference>
<dbReference type="PANTHER" id="PTHR32552:SF81">
    <property type="entry name" value="TONB-DEPENDENT OUTER MEMBRANE RECEPTOR"/>
    <property type="match status" value="1"/>
</dbReference>
<protein>
    <recommendedName>
        <fullName evidence="18">TonB-dependent receptor</fullName>
    </recommendedName>
</protein>
<dbReference type="AlphaFoldDB" id="A0A328B048"/>
<dbReference type="PROSITE" id="PS52016">
    <property type="entry name" value="TONB_DEPENDENT_REC_3"/>
    <property type="match status" value="1"/>
</dbReference>
<evidence type="ECO:0000256" key="9">
    <source>
        <dbReference type="ARBA" id="ARBA00023136"/>
    </source>
</evidence>
<gene>
    <name evidence="16" type="ORF">DJ021_10795</name>
</gene>
<keyword evidence="5 11" id="KW-0812">Transmembrane</keyword>
<keyword evidence="6" id="KW-0408">Iron</keyword>
<dbReference type="SUPFAM" id="SSF56935">
    <property type="entry name" value="Porins"/>
    <property type="match status" value="1"/>
</dbReference>
<feature type="domain" description="TonB-dependent receptor-like beta-barrel" evidence="14">
    <location>
        <begin position="264"/>
        <end position="705"/>
    </location>
</feature>
<feature type="domain" description="TonB-dependent receptor plug" evidence="15">
    <location>
        <begin position="49"/>
        <end position="156"/>
    </location>
</feature>
<evidence type="ECO:0000256" key="10">
    <source>
        <dbReference type="ARBA" id="ARBA00023237"/>
    </source>
</evidence>
<keyword evidence="9 11" id="KW-0472">Membrane</keyword>
<evidence type="ECO:0000259" key="14">
    <source>
        <dbReference type="Pfam" id="PF00593"/>
    </source>
</evidence>
<dbReference type="GO" id="GO:0009279">
    <property type="term" value="C:cell outer membrane"/>
    <property type="evidence" value="ECO:0007669"/>
    <property type="project" value="UniProtKB-SubCell"/>
</dbReference>
<keyword evidence="13" id="KW-0732">Signal</keyword>
<dbReference type="Pfam" id="PF07715">
    <property type="entry name" value="Plug"/>
    <property type="match status" value="1"/>
</dbReference>